<dbReference type="OrthoDB" id="10353653at2759"/>
<name>A0A6D2IJ18_9BRAS</name>
<evidence type="ECO:0000313" key="4">
    <source>
        <dbReference type="EMBL" id="CAA7025049.1"/>
    </source>
</evidence>
<keyword evidence="1" id="KW-0677">Repeat</keyword>
<evidence type="ECO:0000256" key="1">
    <source>
        <dbReference type="ARBA" id="ARBA00022737"/>
    </source>
</evidence>
<dbReference type="PROSITE" id="PS50302">
    <property type="entry name" value="PUM"/>
    <property type="match status" value="1"/>
</dbReference>
<accession>A0A6D2IJ18</accession>
<evidence type="ECO:0000313" key="5">
    <source>
        <dbReference type="Proteomes" id="UP000467841"/>
    </source>
</evidence>
<feature type="repeat" description="Pumilio" evidence="3">
    <location>
        <begin position="78"/>
        <end position="107"/>
    </location>
</feature>
<proteinExistence type="predicted"/>
<evidence type="ECO:0000256" key="3">
    <source>
        <dbReference type="PROSITE-ProRule" id="PRU00317"/>
    </source>
</evidence>
<keyword evidence="2" id="KW-0694">RNA-binding</keyword>
<feature type="non-terminal residue" evidence="4">
    <location>
        <position position="107"/>
    </location>
</feature>
<comment type="caution">
    <text evidence="4">The sequence shown here is derived from an EMBL/GenBank/DDBJ whole genome shotgun (WGS) entry which is preliminary data.</text>
</comment>
<sequence length="107" mass="11973">MSSIADNTFSMSTMSDALQNIRFSRGISASIPPPGFYPRASDTRLNPLFNLMTSGEGVAHFKEMTSKLDRSQLHMMVSLLTSDSDYFMEVVRNKYGSRRVQKLLGIS</sequence>
<evidence type="ECO:0000256" key="2">
    <source>
        <dbReference type="ARBA" id="ARBA00022884"/>
    </source>
</evidence>
<dbReference type="InterPro" id="IPR001313">
    <property type="entry name" value="Pumilio_RNA-bd_rpt"/>
</dbReference>
<keyword evidence="5" id="KW-1185">Reference proteome</keyword>
<reference evidence="4" key="1">
    <citation type="submission" date="2020-01" db="EMBL/GenBank/DDBJ databases">
        <authorList>
            <person name="Mishra B."/>
        </authorList>
    </citation>
    <scope>NUCLEOTIDE SEQUENCE [LARGE SCALE GENOMIC DNA]</scope>
</reference>
<dbReference type="AlphaFoldDB" id="A0A6D2IJ18"/>
<protein>
    <submittedName>
        <fullName evidence="4">Uncharacterized protein</fullName>
    </submittedName>
</protein>
<dbReference type="GO" id="GO:0003723">
    <property type="term" value="F:RNA binding"/>
    <property type="evidence" value="ECO:0007669"/>
    <property type="project" value="UniProtKB-KW"/>
</dbReference>
<dbReference type="Proteomes" id="UP000467841">
    <property type="component" value="Unassembled WGS sequence"/>
</dbReference>
<organism evidence="4 5">
    <name type="scientific">Microthlaspi erraticum</name>
    <dbReference type="NCBI Taxonomy" id="1685480"/>
    <lineage>
        <taxon>Eukaryota</taxon>
        <taxon>Viridiplantae</taxon>
        <taxon>Streptophyta</taxon>
        <taxon>Embryophyta</taxon>
        <taxon>Tracheophyta</taxon>
        <taxon>Spermatophyta</taxon>
        <taxon>Magnoliopsida</taxon>
        <taxon>eudicotyledons</taxon>
        <taxon>Gunneridae</taxon>
        <taxon>Pentapetalae</taxon>
        <taxon>rosids</taxon>
        <taxon>malvids</taxon>
        <taxon>Brassicales</taxon>
        <taxon>Brassicaceae</taxon>
        <taxon>Coluteocarpeae</taxon>
        <taxon>Microthlaspi</taxon>
    </lineage>
</organism>
<gene>
    <name evidence="4" type="ORF">MERR_LOCUS12284</name>
</gene>
<dbReference type="EMBL" id="CACVBM020000965">
    <property type="protein sequence ID" value="CAA7025049.1"/>
    <property type="molecule type" value="Genomic_DNA"/>
</dbReference>